<protein>
    <submittedName>
        <fullName evidence="1">Uncharacterized protein</fullName>
    </submittedName>
</protein>
<dbReference type="Proteomes" id="UP000037109">
    <property type="component" value="Unassembled WGS sequence"/>
</dbReference>
<sequence>MNFKSIDLVLENCEVITVERKYMGHLYMSNFNTTISRHDKKLLSSEVVNEFAIEIHRSLDETTNKQGLFDKYSPIERLRKYSDITQIEITYEDNSKKHVYTHWHDEDEYDNRYQKSKLNNFGDLYIVISEAKDIDYYFQDETINDSDMVEWNWDNFKEGKL</sequence>
<reference evidence="2" key="1">
    <citation type="submission" date="2015-07" db="EMBL/GenBank/DDBJ databases">
        <title>Fjat-10036 dsm4.</title>
        <authorList>
            <person name="Liu B."/>
            <person name="Wang J."/>
            <person name="Zhu Y."/>
            <person name="Liu G."/>
            <person name="Chen Q."/>
            <person name="Chen Z."/>
            <person name="Lan J."/>
            <person name="Che J."/>
            <person name="Ge C."/>
            <person name="Shi H."/>
            <person name="Pan Z."/>
            <person name="Liu X."/>
        </authorList>
    </citation>
    <scope>NUCLEOTIDE SEQUENCE [LARGE SCALE GENOMIC DNA]</scope>
    <source>
        <strain evidence="2">DSM 4</strain>
    </source>
</reference>
<keyword evidence="2" id="KW-1185">Reference proteome</keyword>
<gene>
    <name evidence="1" type="ORF">AF332_11605</name>
</gene>
<name>A0A0M0GCB7_SPOGL</name>
<dbReference type="AlphaFoldDB" id="A0A0M0GCB7"/>
<dbReference type="EMBL" id="LGUF01000007">
    <property type="protein sequence ID" value="KON87408.1"/>
    <property type="molecule type" value="Genomic_DNA"/>
</dbReference>
<dbReference type="PATRIC" id="fig|1459.3.peg.2497"/>
<evidence type="ECO:0000313" key="2">
    <source>
        <dbReference type="Proteomes" id="UP000037109"/>
    </source>
</evidence>
<comment type="caution">
    <text evidence="1">The sequence shown here is derived from an EMBL/GenBank/DDBJ whole genome shotgun (WGS) entry which is preliminary data.</text>
</comment>
<accession>A0A0M0GCB7</accession>
<dbReference type="STRING" id="1459.AF332_11605"/>
<dbReference type="OrthoDB" id="2678351at2"/>
<evidence type="ECO:0000313" key="1">
    <source>
        <dbReference type="EMBL" id="KON87408.1"/>
    </source>
</evidence>
<proteinExistence type="predicted"/>
<dbReference type="RefSeq" id="WP_053434758.1">
    <property type="nucleotide sequence ID" value="NZ_LGUF01000007.1"/>
</dbReference>
<organism evidence="1 2">
    <name type="scientific">Sporosarcina globispora</name>
    <name type="common">Bacillus globisporus</name>
    <dbReference type="NCBI Taxonomy" id="1459"/>
    <lineage>
        <taxon>Bacteria</taxon>
        <taxon>Bacillati</taxon>
        <taxon>Bacillota</taxon>
        <taxon>Bacilli</taxon>
        <taxon>Bacillales</taxon>
        <taxon>Caryophanaceae</taxon>
        <taxon>Sporosarcina</taxon>
    </lineage>
</organism>